<dbReference type="Pfam" id="PF00648">
    <property type="entry name" value="Peptidase_C2"/>
    <property type="match status" value="1"/>
</dbReference>
<dbReference type="PANTHER" id="PTHR46143:SF1">
    <property type="entry name" value="CALPAIN-7"/>
    <property type="match status" value="1"/>
</dbReference>
<name>A0AAD5Q6H9_PYTIN</name>
<gene>
    <name evidence="8" type="ORF">P43SY_010135</name>
</gene>
<evidence type="ECO:0000256" key="5">
    <source>
        <dbReference type="PROSITE-ProRule" id="PRU00239"/>
    </source>
</evidence>
<proteinExistence type="predicted"/>
<feature type="region of interest" description="Disordered" evidence="6">
    <location>
        <begin position="1729"/>
        <end position="1750"/>
    </location>
</feature>
<dbReference type="SMART" id="SM00720">
    <property type="entry name" value="calpain_III"/>
    <property type="match status" value="1"/>
</dbReference>
<feature type="region of interest" description="Disordered" evidence="6">
    <location>
        <begin position="244"/>
        <end position="307"/>
    </location>
</feature>
<feature type="compositionally biased region" description="Basic and acidic residues" evidence="6">
    <location>
        <begin position="79"/>
        <end position="95"/>
    </location>
</feature>
<dbReference type="InterPro" id="IPR016024">
    <property type="entry name" value="ARM-type_fold"/>
</dbReference>
<keyword evidence="9" id="KW-1185">Reference proteome</keyword>
<dbReference type="SUPFAM" id="SSF48371">
    <property type="entry name" value="ARM repeat"/>
    <property type="match status" value="1"/>
</dbReference>
<dbReference type="InterPro" id="IPR036213">
    <property type="entry name" value="Calpain_III_sf"/>
</dbReference>
<feature type="compositionally biased region" description="Low complexity" evidence="6">
    <location>
        <begin position="255"/>
        <end position="265"/>
    </location>
</feature>
<feature type="compositionally biased region" description="Polar residues" evidence="6">
    <location>
        <begin position="1883"/>
        <end position="1895"/>
    </location>
</feature>
<feature type="compositionally biased region" description="Low complexity" evidence="6">
    <location>
        <begin position="1909"/>
        <end position="1926"/>
    </location>
</feature>
<evidence type="ECO:0000256" key="4">
    <source>
        <dbReference type="PIRSR" id="PIRSR622684-1"/>
    </source>
</evidence>
<evidence type="ECO:0000313" key="8">
    <source>
        <dbReference type="EMBL" id="KAJ0396500.1"/>
    </source>
</evidence>
<feature type="region of interest" description="Disordered" evidence="6">
    <location>
        <begin position="1866"/>
        <end position="1944"/>
    </location>
</feature>
<dbReference type="InterPro" id="IPR022683">
    <property type="entry name" value="Calpain_III"/>
</dbReference>
<feature type="compositionally biased region" description="Pro residues" evidence="6">
    <location>
        <begin position="204"/>
        <end position="213"/>
    </location>
</feature>
<reference evidence="8" key="1">
    <citation type="submission" date="2021-12" db="EMBL/GenBank/DDBJ databases">
        <title>Prjna785345.</title>
        <authorList>
            <person name="Rujirawat T."/>
            <person name="Krajaejun T."/>
        </authorList>
    </citation>
    <scope>NUCLEOTIDE SEQUENCE</scope>
    <source>
        <strain evidence="8">Pi057C3</strain>
    </source>
</reference>
<feature type="compositionally biased region" description="Acidic residues" evidence="6">
    <location>
        <begin position="1817"/>
        <end position="1840"/>
    </location>
</feature>
<dbReference type="PRINTS" id="PR00704">
    <property type="entry name" value="CALPAIN"/>
</dbReference>
<evidence type="ECO:0000256" key="2">
    <source>
        <dbReference type="ARBA" id="ARBA00022801"/>
    </source>
</evidence>
<feature type="region of interest" description="Disordered" evidence="6">
    <location>
        <begin position="65"/>
        <end position="102"/>
    </location>
</feature>
<evidence type="ECO:0000256" key="6">
    <source>
        <dbReference type="SAM" id="MobiDB-lite"/>
    </source>
</evidence>
<dbReference type="SMART" id="SM00230">
    <property type="entry name" value="CysPc"/>
    <property type="match status" value="1"/>
</dbReference>
<evidence type="ECO:0000259" key="7">
    <source>
        <dbReference type="PROSITE" id="PS50203"/>
    </source>
</evidence>
<feature type="compositionally biased region" description="Low complexity" evidence="6">
    <location>
        <begin position="177"/>
        <end position="188"/>
    </location>
</feature>
<dbReference type="Gene3D" id="2.60.120.380">
    <property type="match status" value="3"/>
</dbReference>
<dbReference type="CDD" id="cd00044">
    <property type="entry name" value="CysPc"/>
    <property type="match status" value="1"/>
</dbReference>
<dbReference type="GO" id="GO:0006508">
    <property type="term" value="P:proteolysis"/>
    <property type="evidence" value="ECO:0007669"/>
    <property type="project" value="UniProtKB-KW"/>
</dbReference>
<dbReference type="PROSITE" id="PS50203">
    <property type="entry name" value="CALPAIN_CAT"/>
    <property type="match status" value="1"/>
</dbReference>
<feature type="active site" evidence="4 5">
    <location>
        <position position="395"/>
    </location>
</feature>
<feature type="active site" evidence="4 5">
    <location>
        <position position="590"/>
    </location>
</feature>
<dbReference type="Pfam" id="PF05327">
    <property type="entry name" value="RRN3"/>
    <property type="match status" value="1"/>
</dbReference>
<accession>A0AAD5Q6H9</accession>
<organism evidence="8 9">
    <name type="scientific">Pythium insidiosum</name>
    <name type="common">Pythiosis disease agent</name>
    <dbReference type="NCBI Taxonomy" id="114742"/>
    <lineage>
        <taxon>Eukaryota</taxon>
        <taxon>Sar</taxon>
        <taxon>Stramenopiles</taxon>
        <taxon>Oomycota</taxon>
        <taxon>Peronosporomycetes</taxon>
        <taxon>Pythiales</taxon>
        <taxon>Pythiaceae</taxon>
        <taxon>Pythium</taxon>
    </lineage>
</organism>
<dbReference type="EMBL" id="JAKCXM010000292">
    <property type="protein sequence ID" value="KAJ0396500.1"/>
    <property type="molecule type" value="Genomic_DNA"/>
</dbReference>
<dbReference type="GO" id="GO:0004198">
    <property type="term" value="F:calcium-dependent cysteine-type endopeptidase activity"/>
    <property type="evidence" value="ECO:0007669"/>
    <property type="project" value="InterPro"/>
</dbReference>
<keyword evidence="2 5" id="KW-0378">Hydrolase</keyword>
<dbReference type="Gene3D" id="3.90.70.10">
    <property type="entry name" value="Cysteine proteinases"/>
    <property type="match status" value="1"/>
</dbReference>
<feature type="active site" evidence="4 5">
    <location>
        <position position="565"/>
    </location>
</feature>
<evidence type="ECO:0000313" key="9">
    <source>
        <dbReference type="Proteomes" id="UP001209570"/>
    </source>
</evidence>
<dbReference type="InterPro" id="IPR007991">
    <property type="entry name" value="RNA_pol_I_trans_ini_fac_RRN3"/>
</dbReference>
<sequence>MRRTVEELYADAFAAAERGKALTDRPADAIASFEVAIRILSRLAIVESASKRELVQSAVSELRSRVQHLQSPDPLPEDTSLREAAADSREPRDDAEPSQSSADAFLSKAMDIHEEARTLEAEGRLEDCIDRFLTAGDWYMKAYSALTAPADQSARQAVREQIEFVIEHVSQLKAKKAAPTADPTPDAAVVWPSPPLDPLSAPLDDPPPPPPLGDPSRSPSDSPAELLHPSTLVSDDELARFAWPEAPVNRRRSSARAPGSRTSSGNRLLDPPAAPVHSVAPPPAVQDVHKQKTEDDEEEDSSSYSAEELDVLRRSSRINGHVFVPWLDDLDAANENFSAPLFEDPDGLVPLSRKQLRHNAQWLRPSEFAALCGQPPVMIDVIGPQSVKQDVVTDCSFVASLCIAAAYEQRFHKRLITNIVFPVDPTTQQPVYNPAGKYVVKLWANGVPRKVVIDDRLPVNSETRELLCSCTTRPNELWVSLIEKAYLKLCGGYDYPGGNSGIDLFALTGWIPERLSIAEYLTDQHEERIWEQLKSAFHFGDCIITMTTGDLDKDAARAIGLVPLHVYAVLNVFETTTLEGKTLRLLHVKNPWRKFGWKGPFSKWDTATWQSAVGDELREYQRQFYRGTASSAADDDNADDGLFWIDLESVKQHVESLYLNWNPELFPYKYVIHEHWPLERGPANDSITLAYNPQYSLRFRRRSAYGTLSAERSSSTVWVLLTRHVQRVEREDDTAAQQYLTLLVFRHTGGKRVFYSQHAMYRGTYSNNPHTLVSLDVDFSVDPEPTFTLVASQYEKFAPLDYTLSVFSTSPFVCRPVPHIESAANAVTIQGEWDALSAGGRPFVSTFMNNPQYHVRLVAPANHIYIFLETTFHAENYAVDEDVPVNLRAVLNATERVCGLPAATSSSDSEPRTTQVLSSGEYRVGLCLIELDPATAASVSDLVLIPSTFEPHVPGQFRIRILSDPPTAFVMPTSLPHEEEGKTTVTMLGRWDLQLGTAAGCASYGCYTFNPSFLVRVTEECSLFARLLPLRDSPDAPTSSLPSINVSIFASNEDGSLLLSTTPKTAFRGATSDDGVYHGGNPCGVATPRNIAFPVGWYVIVASTYEPEDGSFELRVVSSRPVHLLEQLLIRWVDQSASLCSLVSNMASPALSLSPAPLGAAAPAAIAADASAAVTEKDLQTLQEFIENALDLLLKGNSTNYQYLIRQLSSGKAHATSRRKIFLALPRCISSMAKEPKAFHQLLDVLFKFDFLVERDEVDAYTSFIVHLVSSNTVYVLPTLQMLVRNLCRPQKLPPDLAEAVAAAEAARAPPPAPATAGKIKIGGSFGVSVASSFLQTTTAQAPVDPIDLDAIFAQRYDDVHKTLQRVLKLVPTAANALFPVVVEHFPHKRLDAPFQVAYLKNVLALSLYVPGLQERIFGLIIDRLVAVDVEIKLDEKEEDVFTMDDFLDDELLPDENAKVDEMADKLDHMMVLMFEHIERLVRGGPSSSSSSPSLDATQAALVFKCLLKVFEHSILNTHRSKYPQFLLFFVCQLDPQFQDAFISQLLAASLDPQTPPVTRHSCGAYLASFLARAKYIPVSYLHKALFHLLKWMHDQMDVYDATYREHQPKTSDAPALEAATAALEQQQPSAERSASFHESIFISTLQTVCYLVCFRGLEVAQSDGGYEFLRSLGWERLLITPTGYCPLAFCQQTVATEFLNFVETFDLVSDDCIEKVDQAISTMSRMQRSQSNVRRKTMERTAPPPGAALPASISGSSVLGLRQPLETFFPFDPYLLRRSFRFIGPLYLYWKHADPTSSENADALNAVKDIIRAYQEEEEDDDDEEDDEDDEDSDDEDGAEAMSLSGSVTMASFKEESYLATRDQSYSVSMDSSFDDEESLTPPLQISMRPSSASRLKRAKRISRTTFAPSPALSASSPPSQLPPLGGFSLAGFDHEGDDDEGF</sequence>
<feature type="region of interest" description="Disordered" evidence="6">
    <location>
        <begin position="173"/>
        <end position="228"/>
    </location>
</feature>
<feature type="domain" description="Calpain catalytic" evidence="7">
    <location>
        <begin position="336"/>
        <end position="663"/>
    </location>
</feature>
<dbReference type="PANTHER" id="PTHR46143">
    <property type="entry name" value="CALPAIN-7"/>
    <property type="match status" value="1"/>
</dbReference>
<dbReference type="InterPro" id="IPR038765">
    <property type="entry name" value="Papain-like_cys_pep_sf"/>
</dbReference>
<dbReference type="InterPro" id="IPR001300">
    <property type="entry name" value="Peptidase_C2_calpain_cat"/>
</dbReference>
<comment type="caution">
    <text evidence="8">The sequence shown here is derived from an EMBL/GenBank/DDBJ whole genome shotgun (WGS) entry which is preliminary data.</text>
</comment>
<dbReference type="SUPFAM" id="SSF54001">
    <property type="entry name" value="Cysteine proteinases"/>
    <property type="match status" value="1"/>
</dbReference>
<dbReference type="InterPro" id="IPR022684">
    <property type="entry name" value="Calpain_cysteine_protease"/>
</dbReference>
<evidence type="ECO:0000256" key="1">
    <source>
        <dbReference type="ARBA" id="ARBA00022670"/>
    </source>
</evidence>
<dbReference type="GO" id="GO:0001181">
    <property type="term" value="F:RNA polymerase I general transcription initiation factor activity"/>
    <property type="evidence" value="ECO:0007669"/>
    <property type="project" value="InterPro"/>
</dbReference>
<keyword evidence="3 5" id="KW-0788">Thiol protease</keyword>
<feature type="region of interest" description="Disordered" evidence="6">
    <location>
        <begin position="1817"/>
        <end position="1847"/>
    </location>
</feature>
<dbReference type="Proteomes" id="UP001209570">
    <property type="component" value="Unassembled WGS sequence"/>
</dbReference>
<dbReference type="SUPFAM" id="SSF49758">
    <property type="entry name" value="Calpain large subunit, middle domain (domain III)"/>
    <property type="match status" value="3"/>
</dbReference>
<protein>
    <recommendedName>
        <fullName evidence="7">Calpain catalytic domain-containing protein</fullName>
    </recommendedName>
</protein>
<evidence type="ECO:0000256" key="3">
    <source>
        <dbReference type="ARBA" id="ARBA00022807"/>
    </source>
</evidence>
<dbReference type="InterPro" id="IPR051297">
    <property type="entry name" value="PalB/RIM13"/>
</dbReference>
<dbReference type="GO" id="GO:0006361">
    <property type="term" value="P:transcription initiation at RNA polymerase I promoter"/>
    <property type="evidence" value="ECO:0007669"/>
    <property type="project" value="InterPro"/>
</dbReference>
<feature type="compositionally biased region" description="Low complexity" evidence="6">
    <location>
        <begin position="214"/>
        <end position="223"/>
    </location>
</feature>
<keyword evidence="1 5" id="KW-0645">Protease</keyword>